<dbReference type="RefSeq" id="WP_345302421.1">
    <property type="nucleotide sequence ID" value="NZ_BAABJE010000005.1"/>
</dbReference>
<sequence length="178" mass="20350">MIDRQEVFIKHGDPVFLKNGVKLEVSASIASRPSAILISAENGTIEIPSFTDSQINNKFELMPIFEVVYWNDIAIIVGLPSIVIVYEKKLLKIDLFRKATDDSGFYAIEWLEDDDRLFCIYEGGIISFNRHGEILWHIQKAWDDIFTSFENGDFILMEPDGKIIGIDSSNGFRKTKRN</sequence>
<protein>
    <submittedName>
        <fullName evidence="2">Uncharacterized protein</fullName>
    </submittedName>
</protein>
<keyword evidence="1" id="KW-0472">Membrane</keyword>
<evidence type="ECO:0000256" key="1">
    <source>
        <dbReference type="SAM" id="Phobius"/>
    </source>
</evidence>
<feature type="transmembrane region" description="Helical" evidence="1">
    <location>
        <begin position="67"/>
        <end position="86"/>
    </location>
</feature>
<organism evidence="2 3">
    <name type="scientific">Lysobacter hankyongensis</name>
    <dbReference type="NCBI Taxonomy" id="1176535"/>
    <lineage>
        <taxon>Bacteria</taxon>
        <taxon>Pseudomonadati</taxon>
        <taxon>Pseudomonadota</taxon>
        <taxon>Gammaproteobacteria</taxon>
        <taxon>Lysobacterales</taxon>
        <taxon>Lysobacteraceae</taxon>
        <taxon>Lysobacter</taxon>
    </lineage>
</organism>
<name>A0ABP9B000_9GAMM</name>
<evidence type="ECO:0000313" key="2">
    <source>
        <dbReference type="EMBL" id="GAA4788646.1"/>
    </source>
</evidence>
<dbReference type="Proteomes" id="UP001499959">
    <property type="component" value="Unassembled WGS sequence"/>
</dbReference>
<reference evidence="3" key="1">
    <citation type="journal article" date="2019" name="Int. J. Syst. Evol. Microbiol.">
        <title>The Global Catalogue of Microorganisms (GCM) 10K type strain sequencing project: providing services to taxonomists for standard genome sequencing and annotation.</title>
        <authorList>
            <consortium name="The Broad Institute Genomics Platform"/>
            <consortium name="The Broad Institute Genome Sequencing Center for Infectious Disease"/>
            <person name="Wu L."/>
            <person name="Ma J."/>
        </authorList>
    </citation>
    <scope>NUCLEOTIDE SEQUENCE [LARGE SCALE GENOMIC DNA]</scope>
    <source>
        <strain evidence="3">JCM 18204</strain>
    </source>
</reference>
<keyword evidence="1" id="KW-0812">Transmembrane</keyword>
<accession>A0ABP9B000</accession>
<dbReference type="EMBL" id="BAABJE010000005">
    <property type="protein sequence ID" value="GAA4788646.1"/>
    <property type="molecule type" value="Genomic_DNA"/>
</dbReference>
<comment type="caution">
    <text evidence="2">The sequence shown here is derived from an EMBL/GenBank/DDBJ whole genome shotgun (WGS) entry which is preliminary data.</text>
</comment>
<gene>
    <name evidence="2" type="ORF">GCM10023307_12160</name>
</gene>
<keyword evidence="1" id="KW-1133">Transmembrane helix</keyword>
<keyword evidence="3" id="KW-1185">Reference proteome</keyword>
<evidence type="ECO:0000313" key="3">
    <source>
        <dbReference type="Proteomes" id="UP001499959"/>
    </source>
</evidence>
<proteinExistence type="predicted"/>